<evidence type="ECO:0000256" key="3">
    <source>
        <dbReference type="ARBA" id="ARBA00022500"/>
    </source>
</evidence>
<keyword evidence="3" id="KW-0145">Chemotaxis</keyword>
<dbReference type="CDD" id="cd12914">
    <property type="entry name" value="PDC1_DGC_like"/>
    <property type="match status" value="1"/>
</dbReference>
<evidence type="ECO:0000256" key="4">
    <source>
        <dbReference type="ARBA" id="ARBA00022692"/>
    </source>
</evidence>
<keyword evidence="5 7" id="KW-1133">Transmembrane helix</keyword>
<dbReference type="Gene3D" id="3.30.450.20">
    <property type="entry name" value="PAS domain"/>
    <property type="match status" value="1"/>
</dbReference>
<evidence type="ECO:0000256" key="7">
    <source>
        <dbReference type="SAM" id="Phobius"/>
    </source>
</evidence>
<feature type="transmembrane region" description="Helical" evidence="7">
    <location>
        <begin position="12"/>
        <end position="31"/>
    </location>
</feature>
<dbReference type="PROSITE" id="PS50885">
    <property type="entry name" value="HAMP"/>
    <property type="match status" value="1"/>
</dbReference>
<sequence length="463" mass="50221">MKSLKYKITIPVVIFAIIGIFVLSGTAFFQAKKIIINDVEQIAENKVQKLVILADDKIHEWKDIIELLSSIEAVKNIDYEGTKKFVSDNGHVLKDFEAIIMSDKDGKYLSSNGKGGNIAGRDYFPKVMAGQVVVSEPVISKSTGNPIVVVAAPIKDDSRNVVGLIGGTVNLSLITDLVNAEKLGETGYAYMINQEGLVMAHPKEEMILKYNALQTGSASQIDLTKKMVKGEASVYNYEFGGAKKFAAYAPLHTTGWAIAMTANYSEVTNSVSKFRNIILMIGLAMIGVIGMLIYFLINKSMKPIIQMAEVTKDVASGNLQVKVDVKSNDEIGILADNFNNMIENMRGVLGEMNEMGMTVASTSQQMMASTEEAGKVSEQVANTISELAKGATEQASSTQRGSHMVNQLITGITEIAESTNGAEKVTVMAKETVDAGIQIVEYQKNKMLENKQATINVGNEIFA</sequence>
<dbReference type="GO" id="GO:0005886">
    <property type="term" value="C:plasma membrane"/>
    <property type="evidence" value="ECO:0007669"/>
    <property type="project" value="UniProtKB-SubCell"/>
</dbReference>
<keyword evidence="6 7" id="KW-0472">Membrane</keyword>
<keyword evidence="10" id="KW-1185">Reference proteome</keyword>
<dbReference type="PANTHER" id="PTHR32089:SF112">
    <property type="entry name" value="LYSOZYME-LIKE PROTEIN-RELATED"/>
    <property type="match status" value="1"/>
</dbReference>
<dbReference type="RefSeq" id="WP_141228393.1">
    <property type="nucleotide sequence ID" value="NZ_NIBG01000028.1"/>
</dbReference>
<evidence type="ECO:0000313" key="10">
    <source>
        <dbReference type="Proteomes" id="UP000216024"/>
    </source>
</evidence>
<feature type="transmembrane region" description="Helical" evidence="7">
    <location>
        <begin position="277"/>
        <end position="297"/>
    </location>
</feature>
<evidence type="ECO:0000256" key="1">
    <source>
        <dbReference type="ARBA" id="ARBA00004651"/>
    </source>
</evidence>
<evidence type="ECO:0000256" key="5">
    <source>
        <dbReference type="ARBA" id="ARBA00022989"/>
    </source>
</evidence>
<feature type="domain" description="HAMP" evidence="8">
    <location>
        <begin position="298"/>
        <end position="350"/>
    </location>
</feature>
<dbReference type="SUPFAM" id="SSF103190">
    <property type="entry name" value="Sensory domain-like"/>
    <property type="match status" value="1"/>
</dbReference>
<dbReference type="SMART" id="SM00304">
    <property type="entry name" value="HAMP"/>
    <property type="match status" value="1"/>
</dbReference>
<evidence type="ECO:0000256" key="6">
    <source>
        <dbReference type="ARBA" id="ARBA00023136"/>
    </source>
</evidence>
<dbReference type="SUPFAM" id="SSF158472">
    <property type="entry name" value="HAMP domain-like"/>
    <property type="match status" value="1"/>
</dbReference>
<dbReference type="OrthoDB" id="597657at2"/>
<feature type="non-terminal residue" evidence="9">
    <location>
        <position position="463"/>
    </location>
</feature>
<dbReference type="InterPro" id="IPR029151">
    <property type="entry name" value="Sensor-like_sf"/>
</dbReference>
<dbReference type="EMBL" id="NIBG01000028">
    <property type="protein sequence ID" value="PAB57154.1"/>
    <property type="molecule type" value="Genomic_DNA"/>
</dbReference>
<keyword evidence="4 7" id="KW-0812">Transmembrane</keyword>
<dbReference type="GO" id="GO:0007165">
    <property type="term" value="P:signal transduction"/>
    <property type="evidence" value="ECO:0007669"/>
    <property type="project" value="InterPro"/>
</dbReference>
<dbReference type="InterPro" id="IPR003660">
    <property type="entry name" value="HAMP_dom"/>
</dbReference>
<keyword evidence="2" id="KW-1003">Cell membrane</keyword>
<dbReference type="GO" id="GO:0006935">
    <property type="term" value="P:chemotaxis"/>
    <property type="evidence" value="ECO:0007669"/>
    <property type="project" value="UniProtKB-KW"/>
</dbReference>
<reference evidence="9 10" key="1">
    <citation type="submission" date="2017-06" db="EMBL/GenBank/DDBJ databases">
        <title>Draft genome sequence of anaerobic fermentative bacterium Anaeromicrobium sediminis DY2726D isolated from West Pacific Ocean sediments.</title>
        <authorList>
            <person name="Zeng X."/>
        </authorList>
    </citation>
    <scope>NUCLEOTIDE SEQUENCE [LARGE SCALE GENOMIC DNA]</scope>
    <source>
        <strain evidence="9 10">DY2726D</strain>
    </source>
</reference>
<proteinExistence type="predicted"/>
<comment type="caution">
    <text evidence="9">The sequence shown here is derived from an EMBL/GenBank/DDBJ whole genome shotgun (WGS) entry which is preliminary data.</text>
</comment>
<dbReference type="SUPFAM" id="SSF58104">
    <property type="entry name" value="Methyl-accepting chemotaxis protein (MCP) signaling domain"/>
    <property type="match status" value="1"/>
</dbReference>
<evidence type="ECO:0000256" key="2">
    <source>
        <dbReference type="ARBA" id="ARBA00022475"/>
    </source>
</evidence>
<dbReference type="CDD" id="cd06225">
    <property type="entry name" value="HAMP"/>
    <property type="match status" value="1"/>
</dbReference>
<name>A0A267MC38_9FIRM</name>
<dbReference type="Pfam" id="PF00672">
    <property type="entry name" value="HAMP"/>
    <property type="match status" value="1"/>
</dbReference>
<gene>
    <name evidence="9" type="ORF">CCE28_19685</name>
</gene>
<protein>
    <recommendedName>
        <fullName evidence="8">HAMP domain-containing protein</fullName>
    </recommendedName>
</protein>
<dbReference type="Pfam" id="PF02743">
    <property type="entry name" value="dCache_1"/>
    <property type="match status" value="1"/>
</dbReference>
<organism evidence="9 10">
    <name type="scientific">Anaeromicrobium sediminis</name>
    <dbReference type="NCBI Taxonomy" id="1478221"/>
    <lineage>
        <taxon>Bacteria</taxon>
        <taxon>Bacillati</taxon>
        <taxon>Bacillota</taxon>
        <taxon>Clostridia</taxon>
        <taxon>Peptostreptococcales</taxon>
        <taxon>Thermotaleaceae</taxon>
        <taxon>Anaeromicrobium</taxon>
    </lineage>
</organism>
<evidence type="ECO:0000313" key="9">
    <source>
        <dbReference type="EMBL" id="PAB57154.1"/>
    </source>
</evidence>
<dbReference type="Proteomes" id="UP000216024">
    <property type="component" value="Unassembled WGS sequence"/>
</dbReference>
<comment type="subcellular location">
    <subcellularLocation>
        <location evidence="1">Cell membrane</location>
        <topology evidence="1">Multi-pass membrane protein</topology>
    </subcellularLocation>
</comment>
<dbReference type="InterPro" id="IPR033479">
    <property type="entry name" value="dCache_1"/>
</dbReference>
<accession>A0A267MC38</accession>
<evidence type="ECO:0000259" key="8">
    <source>
        <dbReference type="PROSITE" id="PS50885"/>
    </source>
</evidence>
<dbReference type="Gene3D" id="1.10.287.950">
    <property type="entry name" value="Methyl-accepting chemotaxis protein"/>
    <property type="match status" value="1"/>
</dbReference>
<dbReference type="CDD" id="cd12912">
    <property type="entry name" value="PDC2_MCP_like"/>
    <property type="match status" value="1"/>
</dbReference>
<dbReference type="PANTHER" id="PTHR32089">
    <property type="entry name" value="METHYL-ACCEPTING CHEMOTAXIS PROTEIN MCPB"/>
    <property type="match status" value="1"/>
</dbReference>
<dbReference type="AlphaFoldDB" id="A0A267MC38"/>